<sequence length="603" mass="69622">MISLETSNAPILIALIEYANNCLEDKYISQYEYYISCKKHKWTCQRFLNDLGKIGSDDFPYIWDEEEAQKIVDWFGYLHHSKGVLAGKPIELNIWEKFFVCQIYGWRHKDTGLRRFTKSFVEVARKNAKSQLESGIALYELACGSTKNGEVYEINCAGVKRKQSKVVFEEAKLMLKGSKLATKFKVTRDAIIHLKTESTMTPLSKEDGQKNDGGNIALMIIDEYHQHPTDEFYTMAVYGQNTKEPLLMIITTAGKDLNVPCHTQEYKYCSQILNPDMDSVENDTYYTDILEIDEGDDENDIKNWYKANPIRMTYEDGQNKIKQAFQVAKDVPEKMVDFLTKCLNVWVQAKNNGYMDMKKWKLCEVKKKSTGQLISIADWVKEIPFNLKGKDVFVGVDMSAKIDLTSVTFVIPILDSETKKYVIFSHSFIPNREKLIERTKKDKVPYDAWERMGFLTVTNTPIVNQQFMKEYIYKVCEENNWNLYNLCPDPHDASLFIQEMIDEIGESKVIEVYQSAKSLNEATCGFRNEVYSGNVLYTYNPLLNFAMGNAVIVKTNGNIKIDKDHTIQRIDPVDALLCAFKLAMYYDFLSNYNPVDVLESMDW</sequence>
<proteinExistence type="predicted"/>
<dbReference type="PANTHER" id="PTHR41287:SF1">
    <property type="entry name" value="PROTEIN YMFN"/>
    <property type="match status" value="1"/>
</dbReference>
<protein>
    <submittedName>
        <fullName evidence="3">Terminase large subunit</fullName>
    </submittedName>
</protein>
<gene>
    <name evidence="3" type="ORF">ACJDT4_12570</name>
</gene>
<keyword evidence="4" id="KW-1185">Reference proteome</keyword>
<dbReference type="Gene3D" id="3.40.50.300">
    <property type="entry name" value="P-loop containing nucleotide triphosphate hydrolases"/>
    <property type="match status" value="1"/>
</dbReference>
<accession>A0ABW8TFU0</accession>
<name>A0ABW8TFU0_9CLOT</name>
<comment type="caution">
    <text evidence="3">The sequence shown here is derived from an EMBL/GenBank/DDBJ whole genome shotgun (WGS) entry which is preliminary data.</text>
</comment>
<reference evidence="3 4" key="1">
    <citation type="submission" date="2024-11" db="EMBL/GenBank/DDBJ databases">
        <authorList>
            <person name="Heng Y.C."/>
            <person name="Lim A.C.H."/>
            <person name="Lee J.K.Y."/>
            <person name="Kittelmann S."/>
        </authorList>
    </citation>
    <scope>NUCLEOTIDE SEQUENCE [LARGE SCALE GENOMIC DNA]</scope>
    <source>
        <strain evidence="3 4">WILCCON 0114</strain>
    </source>
</reference>
<evidence type="ECO:0000313" key="4">
    <source>
        <dbReference type="Proteomes" id="UP001623592"/>
    </source>
</evidence>
<dbReference type="EMBL" id="JBJIAA010000009">
    <property type="protein sequence ID" value="MFL0251262.1"/>
    <property type="molecule type" value="Genomic_DNA"/>
</dbReference>
<feature type="domain" description="Terminase large subunit-like ATPase" evidence="1">
    <location>
        <begin position="95"/>
        <end position="269"/>
    </location>
</feature>
<feature type="domain" description="Terminase large subunit-like endonuclease" evidence="2">
    <location>
        <begin position="280"/>
        <end position="583"/>
    </location>
</feature>
<dbReference type="PANTHER" id="PTHR41287">
    <property type="match status" value="1"/>
</dbReference>
<dbReference type="Pfam" id="PF20441">
    <property type="entry name" value="TerL_nuclease"/>
    <property type="match status" value="1"/>
</dbReference>
<dbReference type="Proteomes" id="UP001623592">
    <property type="component" value="Unassembled WGS sequence"/>
</dbReference>
<dbReference type="InterPro" id="IPR027417">
    <property type="entry name" value="P-loop_NTPase"/>
</dbReference>
<dbReference type="InterPro" id="IPR046462">
    <property type="entry name" value="TerL_nuclease"/>
</dbReference>
<evidence type="ECO:0000313" key="3">
    <source>
        <dbReference type="EMBL" id="MFL0251262.1"/>
    </source>
</evidence>
<dbReference type="Pfam" id="PF03354">
    <property type="entry name" value="TerL_ATPase"/>
    <property type="match status" value="1"/>
</dbReference>
<organism evidence="3 4">
    <name type="scientific">Clostridium neuense</name>
    <dbReference type="NCBI Taxonomy" id="1728934"/>
    <lineage>
        <taxon>Bacteria</taxon>
        <taxon>Bacillati</taxon>
        <taxon>Bacillota</taxon>
        <taxon>Clostridia</taxon>
        <taxon>Eubacteriales</taxon>
        <taxon>Clostridiaceae</taxon>
        <taxon>Clostridium</taxon>
    </lineage>
</organism>
<evidence type="ECO:0000259" key="2">
    <source>
        <dbReference type="Pfam" id="PF20441"/>
    </source>
</evidence>
<dbReference type="InterPro" id="IPR005021">
    <property type="entry name" value="Terminase_largesu-like"/>
</dbReference>
<dbReference type="InterPro" id="IPR046461">
    <property type="entry name" value="TerL_ATPase"/>
</dbReference>
<evidence type="ECO:0000259" key="1">
    <source>
        <dbReference type="Pfam" id="PF03354"/>
    </source>
</evidence>